<keyword evidence="5 6" id="KW-0539">Nucleus</keyword>
<comment type="similarity">
    <text evidence="2 6">Belongs to the eukaryotic RPC34/RPC39 RNA polymerase subunit family.</text>
</comment>
<name>A0A9P8AHG9_9ASCO</name>
<protein>
    <recommendedName>
        <fullName evidence="6">DNA-directed RNA polymerase III subunit RPC6</fullName>
        <shortName evidence="6">RNA polymerase III subunit C6</shortName>
    </recommendedName>
</protein>
<dbReference type="InterPro" id="IPR016049">
    <property type="entry name" value="RNA_pol_Rpc34-like"/>
</dbReference>
<dbReference type="GeneID" id="66115872"/>
<evidence type="ECO:0000256" key="1">
    <source>
        <dbReference type="ARBA" id="ARBA00004123"/>
    </source>
</evidence>
<dbReference type="EMBL" id="JAHMUF010000020">
    <property type="protein sequence ID" value="KAG7192133.1"/>
    <property type="molecule type" value="Genomic_DNA"/>
</dbReference>
<keyword evidence="8" id="KW-1185">Reference proteome</keyword>
<dbReference type="Gene3D" id="1.10.10.10">
    <property type="entry name" value="Winged helix-like DNA-binding domain superfamily/Winged helix DNA-binding domain"/>
    <property type="match status" value="1"/>
</dbReference>
<dbReference type="GO" id="GO:0005666">
    <property type="term" value="C:RNA polymerase III complex"/>
    <property type="evidence" value="ECO:0007669"/>
    <property type="project" value="UniProtKB-UniRule"/>
</dbReference>
<dbReference type="Pfam" id="PF05158">
    <property type="entry name" value="RNA_pol_Rpc34"/>
    <property type="match status" value="1"/>
</dbReference>
<proteinExistence type="inferred from homology"/>
<evidence type="ECO:0000313" key="8">
    <source>
        <dbReference type="Proteomes" id="UP000790833"/>
    </source>
</evidence>
<reference evidence="7" key="1">
    <citation type="submission" date="2021-03" db="EMBL/GenBank/DDBJ databases">
        <authorList>
            <person name="Palmer J.M."/>
        </authorList>
    </citation>
    <scope>NUCLEOTIDE SEQUENCE</scope>
    <source>
        <strain evidence="7">ARV_011</strain>
    </source>
</reference>
<dbReference type="OrthoDB" id="613763at2759"/>
<dbReference type="InterPro" id="IPR007832">
    <property type="entry name" value="RNA_pol_Rpc34"/>
</dbReference>
<dbReference type="AlphaFoldDB" id="A0A9P8AHG9"/>
<evidence type="ECO:0000256" key="2">
    <source>
        <dbReference type="ARBA" id="ARBA00011038"/>
    </source>
</evidence>
<dbReference type="InterPro" id="IPR036390">
    <property type="entry name" value="WH_DNA-bd_sf"/>
</dbReference>
<keyword evidence="3 6" id="KW-0240">DNA-directed RNA polymerase</keyword>
<evidence type="ECO:0000256" key="4">
    <source>
        <dbReference type="ARBA" id="ARBA00023163"/>
    </source>
</evidence>
<dbReference type="GO" id="GO:0005737">
    <property type="term" value="C:cytoplasm"/>
    <property type="evidence" value="ECO:0007669"/>
    <property type="project" value="UniProtKB-ARBA"/>
</dbReference>
<dbReference type="InterPro" id="IPR036388">
    <property type="entry name" value="WH-like_DNA-bd_sf"/>
</dbReference>
<dbReference type="RefSeq" id="XP_043047684.1">
    <property type="nucleotide sequence ID" value="XM_043193258.1"/>
</dbReference>
<gene>
    <name evidence="7" type="primary">RPC34</name>
    <name evidence="7" type="ORF">KQ657_002498</name>
</gene>
<dbReference type="PIRSF" id="PIRSF028763">
    <property type="entry name" value="RNA_pol_Rpc34"/>
    <property type="match status" value="1"/>
</dbReference>
<dbReference type="Proteomes" id="UP000790833">
    <property type="component" value="Unassembled WGS sequence"/>
</dbReference>
<keyword evidence="4 6" id="KW-0804">Transcription</keyword>
<dbReference type="PANTHER" id="PTHR12780">
    <property type="entry name" value="RNA POLYMERASE III DNA DIRECTED , 39KD SUBUNIT-RELATED"/>
    <property type="match status" value="1"/>
</dbReference>
<dbReference type="GO" id="GO:0006383">
    <property type="term" value="P:transcription by RNA polymerase III"/>
    <property type="evidence" value="ECO:0007669"/>
    <property type="project" value="UniProtKB-UniRule"/>
</dbReference>
<organism evidence="7 8">
    <name type="scientific">Scheffersomyces spartinae</name>
    <dbReference type="NCBI Taxonomy" id="45513"/>
    <lineage>
        <taxon>Eukaryota</taxon>
        <taxon>Fungi</taxon>
        <taxon>Dikarya</taxon>
        <taxon>Ascomycota</taxon>
        <taxon>Saccharomycotina</taxon>
        <taxon>Pichiomycetes</taxon>
        <taxon>Debaryomycetaceae</taxon>
        <taxon>Scheffersomyces</taxon>
    </lineage>
</organism>
<evidence type="ECO:0000256" key="6">
    <source>
        <dbReference type="PIRNR" id="PIRNR028763"/>
    </source>
</evidence>
<comment type="caution">
    <text evidence="7">The sequence shown here is derived from an EMBL/GenBank/DDBJ whole genome shotgun (WGS) entry which is preliminary data.</text>
</comment>
<dbReference type="GO" id="GO:0005654">
    <property type="term" value="C:nucleoplasm"/>
    <property type="evidence" value="ECO:0007669"/>
    <property type="project" value="UniProtKB-ARBA"/>
</dbReference>
<comment type="function">
    <text evidence="6">DNA-dependent RNA polymerase catalyzes the transcription of DNA into RNA using the four ribonucleoside triphosphates as substrates. Specific peripheric component of RNA polymerase III which synthesizes small RNAs, such as 5S rRNA and tRNAs.</text>
</comment>
<evidence type="ECO:0000256" key="5">
    <source>
        <dbReference type="ARBA" id="ARBA00023242"/>
    </source>
</evidence>
<comment type="subcellular location">
    <subcellularLocation>
        <location evidence="1 6">Nucleus</location>
    </subcellularLocation>
</comment>
<accession>A0A9P8AHG9</accession>
<dbReference type="FunFam" id="1.10.10.10:FF:000116">
    <property type="entry name" value="DNA-directed RNA polymerase III subunit RPC6"/>
    <property type="match status" value="1"/>
</dbReference>
<dbReference type="SUPFAM" id="SSF46785">
    <property type="entry name" value="Winged helix' DNA-binding domain"/>
    <property type="match status" value="1"/>
</dbReference>
<sequence>MDELSEQAHQLHEKMLEVEDSLHNQHSMQKLAHLENTTDLMKLIQELVDRKLCKLIKQNGELMFKAVPQLEAMLVNQMTDDEQMIYSYIEASGREGLWVKALKARTNLHEKVVNKCLKSLEGQKYIKTIQSVQHPTRKIYMLYNLQPALDVIGGPFFTDSELDTGFVEGLGLLIWKFVATRSYPHFFQPDTLANPVQASYPAGYSGFATLDAICEFILNNDVTNVELNSSNIRSLCNLLVYDDKLELANNSFDQYTVPWQSLVESKFGKAFESQNNLSPQDSTTFSIFDYGSKVPVEEEEEDKIYLDAWSHD</sequence>
<evidence type="ECO:0000256" key="3">
    <source>
        <dbReference type="ARBA" id="ARBA00022478"/>
    </source>
</evidence>
<evidence type="ECO:0000313" key="7">
    <source>
        <dbReference type="EMBL" id="KAG7192133.1"/>
    </source>
</evidence>